<dbReference type="Proteomes" id="UP001235343">
    <property type="component" value="Unassembled WGS sequence"/>
</dbReference>
<dbReference type="PANTHER" id="PTHR10088">
    <property type="entry name" value="GLUCOKINASE REGULATORY PROTEIN"/>
    <property type="match status" value="1"/>
</dbReference>
<dbReference type="Pfam" id="PF22645">
    <property type="entry name" value="GKRP_SIS_N"/>
    <property type="match status" value="1"/>
</dbReference>
<dbReference type="EMBL" id="JASTZU010000054">
    <property type="protein sequence ID" value="MDL4842102.1"/>
    <property type="molecule type" value="Genomic_DNA"/>
</dbReference>
<dbReference type="RefSeq" id="WP_285933389.1">
    <property type="nucleotide sequence ID" value="NZ_JASTZU010000054.1"/>
</dbReference>
<dbReference type="CDD" id="cd05007">
    <property type="entry name" value="SIS_Etherase"/>
    <property type="match status" value="1"/>
</dbReference>
<name>A0ABT7L8B1_9BACI</name>
<dbReference type="InterPro" id="IPR001347">
    <property type="entry name" value="SIS_dom"/>
</dbReference>
<comment type="function">
    <text evidence="3">Specifically catalyzes the cleavage of the D-lactyl ether substituent of MurNAc 6-phosphate, producing GlcNAc 6-phosphate and D-lactate.</text>
</comment>
<dbReference type="PANTHER" id="PTHR10088:SF4">
    <property type="entry name" value="GLUCOKINASE REGULATORY PROTEIN"/>
    <property type="match status" value="1"/>
</dbReference>
<keyword evidence="6" id="KW-1185">Reference proteome</keyword>
<evidence type="ECO:0000259" key="4">
    <source>
        <dbReference type="PROSITE" id="PS51464"/>
    </source>
</evidence>
<comment type="subunit">
    <text evidence="3">Homodimer.</text>
</comment>
<dbReference type="NCBIfam" id="NF003915">
    <property type="entry name" value="PRK05441.1"/>
    <property type="match status" value="1"/>
</dbReference>
<protein>
    <recommendedName>
        <fullName evidence="3">N-acetylmuramic acid 6-phosphate etherase</fullName>
        <shortName evidence="3">MurNAc-6-P etherase</shortName>
        <ecNumber evidence="3">4.2.1.126</ecNumber>
    </recommendedName>
    <alternativeName>
        <fullName evidence="3">N-acetylmuramic acid 6-phosphate hydrolase</fullName>
    </alternativeName>
    <alternativeName>
        <fullName evidence="3">N-acetylmuramic acid 6-phosphate lyase</fullName>
    </alternativeName>
</protein>
<sequence length="296" mass="31797">MGENVTEATNKNSLTIDEMSSLEIVTLMNQEDCAIYSGVEQALPSIATAIDFIVGKWREGARVFIVGAGTSGRLGIVDAVELGPTFSVEDGRWIGFIAGGKEAMWKALEQHEDNGTDVVAELESHHLSKTDVLIGVSASGSTPYVMAALKYGKELGTGTISISCNHETASSAISDVAIEVVAGPEVIRGSTRLKAGTAQKMVLNMLSTGSMVRLGKVYQNQMVDVQTINKKLVKRAVQTLMDITELPHNEAEALYNQCNQELKVAIFVALTGSDIAKAKEHLEKMGGHLKQAIRDY</sequence>
<dbReference type="NCBIfam" id="TIGR00274">
    <property type="entry name" value="N-acetylmuramic acid 6-phosphate etherase"/>
    <property type="match status" value="1"/>
</dbReference>
<comment type="pathway">
    <text evidence="3">Amino-sugar metabolism; N-acetylmuramate degradation.</text>
</comment>
<organism evidence="5 6">
    <name type="scientific">Aquibacillus rhizosphaerae</name>
    <dbReference type="NCBI Taxonomy" id="3051431"/>
    <lineage>
        <taxon>Bacteria</taxon>
        <taxon>Bacillati</taxon>
        <taxon>Bacillota</taxon>
        <taxon>Bacilli</taxon>
        <taxon>Bacillales</taxon>
        <taxon>Bacillaceae</taxon>
        <taxon>Aquibacillus</taxon>
    </lineage>
</organism>
<dbReference type="Pfam" id="PF14555">
    <property type="entry name" value="UBA_4"/>
    <property type="match status" value="1"/>
</dbReference>
<feature type="domain" description="SIS" evidence="4">
    <location>
        <begin position="53"/>
        <end position="216"/>
    </location>
</feature>
<comment type="caution">
    <text evidence="5">The sequence shown here is derived from an EMBL/GenBank/DDBJ whole genome shotgun (WGS) entry which is preliminary data.</text>
</comment>
<keyword evidence="1 3" id="KW-0456">Lyase</keyword>
<reference evidence="5 6" key="1">
    <citation type="submission" date="2023-06" db="EMBL/GenBank/DDBJ databases">
        <title>Aquibacillus rhizosphaerae LR5S19.</title>
        <authorList>
            <person name="Sun J.-Q."/>
        </authorList>
    </citation>
    <scope>NUCLEOTIDE SEQUENCE [LARGE SCALE GENOMIC DNA]</scope>
    <source>
        <strain evidence="5 6">LR5S19</strain>
    </source>
</reference>
<dbReference type="NCBIfam" id="NF009222">
    <property type="entry name" value="PRK12570.1"/>
    <property type="match status" value="1"/>
</dbReference>
<evidence type="ECO:0000256" key="1">
    <source>
        <dbReference type="ARBA" id="ARBA00023239"/>
    </source>
</evidence>
<evidence type="ECO:0000313" key="5">
    <source>
        <dbReference type="EMBL" id="MDL4842102.1"/>
    </source>
</evidence>
<dbReference type="InterPro" id="IPR046348">
    <property type="entry name" value="SIS_dom_sf"/>
</dbReference>
<gene>
    <name evidence="3 5" type="primary">murQ</name>
    <name evidence="5" type="ORF">QQS35_16810</name>
</gene>
<comment type="miscellaneous">
    <text evidence="3">A lyase-type mechanism (elimination/hydration) is suggested for the cleavage of the lactyl ether bond of MurNAc 6-phosphate, with the formation of an alpha,beta-unsaturated aldehyde intermediate with (E)-stereochemistry, followed by the syn addition of water to give product.</text>
</comment>
<dbReference type="InterPro" id="IPR040190">
    <property type="entry name" value="MURQ/GCKR"/>
</dbReference>
<dbReference type="SUPFAM" id="SSF53697">
    <property type="entry name" value="SIS domain"/>
    <property type="match status" value="1"/>
</dbReference>
<keyword evidence="2 3" id="KW-0119">Carbohydrate metabolism</keyword>
<feature type="active site" evidence="3">
    <location>
        <position position="112"/>
    </location>
</feature>
<evidence type="ECO:0000256" key="3">
    <source>
        <dbReference type="HAMAP-Rule" id="MF_00068"/>
    </source>
</evidence>
<dbReference type="HAMAP" id="MF_00068">
    <property type="entry name" value="MurQ"/>
    <property type="match status" value="1"/>
</dbReference>
<feature type="active site" description="Proton donor" evidence="3">
    <location>
        <position position="81"/>
    </location>
</feature>
<dbReference type="GO" id="GO:0016829">
    <property type="term" value="F:lyase activity"/>
    <property type="evidence" value="ECO:0007669"/>
    <property type="project" value="UniProtKB-KW"/>
</dbReference>
<evidence type="ECO:0000256" key="2">
    <source>
        <dbReference type="ARBA" id="ARBA00023277"/>
    </source>
</evidence>
<comment type="similarity">
    <text evidence="3">Belongs to the GCKR-like family. MurNAc-6-P etherase subfamily.</text>
</comment>
<proteinExistence type="inferred from homology"/>
<dbReference type="Gene3D" id="3.40.50.10490">
    <property type="entry name" value="Glucose-6-phosphate isomerase like protein, domain 1"/>
    <property type="match status" value="1"/>
</dbReference>
<comment type="catalytic activity">
    <reaction evidence="3">
        <text>N-acetyl-D-muramate 6-phosphate + H2O = N-acetyl-D-glucosamine 6-phosphate + (R)-lactate</text>
        <dbReference type="Rhea" id="RHEA:26410"/>
        <dbReference type="ChEBI" id="CHEBI:15377"/>
        <dbReference type="ChEBI" id="CHEBI:16004"/>
        <dbReference type="ChEBI" id="CHEBI:57513"/>
        <dbReference type="ChEBI" id="CHEBI:58722"/>
        <dbReference type="EC" id="4.2.1.126"/>
    </reaction>
</comment>
<accession>A0ABT7L8B1</accession>
<dbReference type="EC" id="4.2.1.126" evidence="3"/>
<evidence type="ECO:0000313" key="6">
    <source>
        <dbReference type="Proteomes" id="UP001235343"/>
    </source>
</evidence>
<dbReference type="Gene3D" id="1.10.8.1080">
    <property type="match status" value="1"/>
</dbReference>
<dbReference type="PROSITE" id="PS51464">
    <property type="entry name" value="SIS"/>
    <property type="match status" value="1"/>
</dbReference>
<dbReference type="InterPro" id="IPR005488">
    <property type="entry name" value="Etherase_MurQ"/>
</dbReference>